<comment type="caution">
    <text evidence="1">The sequence shown here is derived from an EMBL/GenBank/DDBJ whole genome shotgun (WGS) entry which is preliminary data.</text>
</comment>
<reference evidence="1" key="1">
    <citation type="submission" date="2021-11" db="EMBL/GenBank/DDBJ databases">
        <authorList>
            <person name="Schell T."/>
        </authorList>
    </citation>
    <scope>NUCLEOTIDE SEQUENCE</scope>
    <source>
        <strain evidence="1">M5</strain>
    </source>
</reference>
<dbReference type="AlphaFoldDB" id="A0A8J2WHU2"/>
<dbReference type="OrthoDB" id="6049566at2759"/>
<evidence type="ECO:0000313" key="2">
    <source>
        <dbReference type="Proteomes" id="UP000789390"/>
    </source>
</evidence>
<gene>
    <name evidence="1" type="ORF">DGAL_LOCUS11086</name>
</gene>
<protein>
    <submittedName>
        <fullName evidence="1">Uncharacterized protein</fullName>
    </submittedName>
</protein>
<proteinExistence type="predicted"/>
<keyword evidence="2" id="KW-1185">Reference proteome</keyword>
<dbReference type="EMBL" id="CAKKLH010000278">
    <property type="protein sequence ID" value="CAH0107753.1"/>
    <property type="molecule type" value="Genomic_DNA"/>
</dbReference>
<name>A0A8J2WHU2_9CRUS</name>
<organism evidence="1 2">
    <name type="scientific">Daphnia galeata</name>
    <dbReference type="NCBI Taxonomy" id="27404"/>
    <lineage>
        <taxon>Eukaryota</taxon>
        <taxon>Metazoa</taxon>
        <taxon>Ecdysozoa</taxon>
        <taxon>Arthropoda</taxon>
        <taxon>Crustacea</taxon>
        <taxon>Branchiopoda</taxon>
        <taxon>Diplostraca</taxon>
        <taxon>Cladocera</taxon>
        <taxon>Anomopoda</taxon>
        <taxon>Daphniidae</taxon>
        <taxon>Daphnia</taxon>
    </lineage>
</organism>
<sequence length="326" mass="36416">MISSSENFVIVAQPITVRRIVVSNQKRHSPFLNFRHIGQQARTVSWIVFIICCATRNVIAAPVQRHKSNNNPTPSTMDDETATDFDSDDVLLEGGGRGAVGSGDRFRDVRPKWVNPCGGILDDSGVDPDAPLLEDSEIAANAILDVDIALSQIESFKDDFVRSLFRMSFDEMVRTWAHFHYDWLPAYEAVPKVVGAQLTPRQLDSLELGVTLKKLYLASQTIAVGLEQVILDRAVYGGDFLEQFATTENKLAMVLCSLQMAMIEKHVEPDADAARQLMDNKYRDMRSASGRNLRDFIIVRDYINLLEYTKQVLHHFQHGGASGSSS</sequence>
<dbReference type="Proteomes" id="UP000789390">
    <property type="component" value="Unassembled WGS sequence"/>
</dbReference>
<evidence type="ECO:0000313" key="1">
    <source>
        <dbReference type="EMBL" id="CAH0107753.1"/>
    </source>
</evidence>
<accession>A0A8J2WHU2</accession>